<dbReference type="EMBL" id="JAANQT010000376">
    <property type="protein sequence ID" value="KAG1311558.1"/>
    <property type="molecule type" value="Genomic_DNA"/>
</dbReference>
<name>A0A9P7BV07_RHIOR</name>
<sequence length="121" mass="13719">MKLRPYTIFTATNASGGNLNSDTKLGSQIFQFFTKYVLCDHIDFVLHSELASIESAAIEKTTDTYKIYMEILSLDEDKIKPTDSHLEPLLTSLAQLVTMKLKNYNEQVIAQIDAKMNNLVR</sequence>
<evidence type="ECO:0000313" key="1">
    <source>
        <dbReference type="EMBL" id="KAG1311558.1"/>
    </source>
</evidence>
<dbReference type="Proteomes" id="UP000716291">
    <property type="component" value="Unassembled WGS sequence"/>
</dbReference>
<accession>A0A9P7BV07</accession>
<gene>
    <name evidence="1" type="ORF">G6F64_003723</name>
</gene>
<protein>
    <submittedName>
        <fullName evidence="1">Uncharacterized protein</fullName>
    </submittedName>
</protein>
<reference evidence="1" key="1">
    <citation type="journal article" date="2020" name="Microb. Genom.">
        <title>Genetic diversity of clinical and environmental Mucorales isolates obtained from an investigation of mucormycosis cases among solid organ transplant recipients.</title>
        <authorList>
            <person name="Nguyen M.H."/>
            <person name="Kaul D."/>
            <person name="Muto C."/>
            <person name="Cheng S.J."/>
            <person name="Richter R.A."/>
            <person name="Bruno V.M."/>
            <person name="Liu G."/>
            <person name="Beyhan S."/>
            <person name="Sundermann A.J."/>
            <person name="Mounaud S."/>
            <person name="Pasculle A.W."/>
            <person name="Nierman W.C."/>
            <person name="Driscoll E."/>
            <person name="Cumbie R."/>
            <person name="Clancy C.J."/>
            <person name="Dupont C.L."/>
        </authorList>
    </citation>
    <scope>NUCLEOTIDE SEQUENCE</scope>
    <source>
        <strain evidence="1">GL11</strain>
    </source>
</reference>
<proteinExistence type="predicted"/>
<keyword evidence="2" id="KW-1185">Reference proteome</keyword>
<comment type="caution">
    <text evidence="1">The sequence shown here is derived from an EMBL/GenBank/DDBJ whole genome shotgun (WGS) entry which is preliminary data.</text>
</comment>
<dbReference type="OrthoDB" id="2211379at2759"/>
<evidence type="ECO:0000313" key="2">
    <source>
        <dbReference type="Proteomes" id="UP000716291"/>
    </source>
</evidence>
<dbReference type="AlphaFoldDB" id="A0A9P7BV07"/>
<organism evidence="1 2">
    <name type="scientific">Rhizopus oryzae</name>
    <name type="common">Mucormycosis agent</name>
    <name type="synonym">Rhizopus arrhizus var. delemar</name>
    <dbReference type="NCBI Taxonomy" id="64495"/>
    <lineage>
        <taxon>Eukaryota</taxon>
        <taxon>Fungi</taxon>
        <taxon>Fungi incertae sedis</taxon>
        <taxon>Mucoromycota</taxon>
        <taxon>Mucoromycotina</taxon>
        <taxon>Mucoromycetes</taxon>
        <taxon>Mucorales</taxon>
        <taxon>Mucorineae</taxon>
        <taxon>Rhizopodaceae</taxon>
        <taxon>Rhizopus</taxon>
    </lineage>
</organism>